<dbReference type="OrthoDB" id="6150618at2759"/>
<evidence type="ECO:0000256" key="1">
    <source>
        <dbReference type="SAM" id="Coils"/>
    </source>
</evidence>
<reference evidence="3" key="1">
    <citation type="submission" date="2018-11" db="EMBL/GenBank/DDBJ databases">
        <authorList>
            <person name="Alioto T."/>
            <person name="Alioto T."/>
        </authorList>
    </citation>
    <scope>NUCLEOTIDE SEQUENCE</scope>
</reference>
<accession>A0A8B6FE21</accession>
<comment type="caution">
    <text evidence="3">The sequence shown here is derived from an EMBL/GenBank/DDBJ whole genome shotgun (WGS) entry which is preliminary data.</text>
</comment>
<sequence>MISLYKTLIVFKTFPNIAMCYLVIVPNEWLLDKITLKPTMADDYESDFDTASTSRTSPTKSITLPYGSSHHCFTRSYGFYSARTPSSAASENPGKKYLKSSFPDLIETLKSHTKPKQKREISTPDSHEENKDKKDEKRLTFGEEIRRRNESQWLRIEDVVKDTMERYDDYCKKLTIKNEVQQKEIQEKNQKQIKILEKMEEKKKLDNMKKSSYARIWNHHAKMRELAEKLYEEKVEREQIRHARYRKKAENSWDQHF</sequence>
<evidence type="ECO:0000256" key="2">
    <source>
        <dbReference type="SAM" id="MobiDB-lite"/>
    </source>
</evidence>
<evidence type="ECO:0000313" key="3">
    <source>
        <dbReference type="EMBL" id="VDI48573.1"/>
    </source>
</evidence>
<protein>
    <submittedName>
        <fullName evidence="3">Uncharacterized protein</fullName>
    </submittedName>
</protein>
<evidence type="ECO:0000313" key="4">
    <source>
        <dbReference type="Proteomes" id="UP000596742"/>
    </source>
</evidence>
<proteinExistence type="predicted"/>
<keyword evidence="1" id="KW-0175">Coiled coil</keyword>
<dbReference type="EMBL" id="UYJE01006745">
    <property type="protein sequence ID" value="VDI48573.1"/>
    <property type="molecule type" value="Genomic_DNA"/>
</dbReference>
<name>A0A8B6FE21_MYTGA</name>
<feature type="compositionally biased region" description="Basic and acidic residues" evidence="2">
    <location>
        <begin position="118"/>
        <end position="137"/>
    </location>
</feature>
<gene>
    <name evidence="3" type="ORF">MGAL_10B014214</name>
</gene>
<keyword evidence="4" id="KW-1185">Reference proteome</keyword>
<dbReference type="AlphaFoldDB" id="A0A8B6FE21"/>
<feature type="region of interest" description="Disordered" evidence="2">
    <location>
        <begin position="111"/>
        <end position="137"/>
    </location>
</feature>
<feature type="coiled-coil region" evidence="1">
    <location>
        <begin position="171"/>
        <end position="202"/>
    </location>
</feature>
<organism evidence="3 4">
    <name type="scientific">Mytilus galloprovincialis</name>
    <name type="common">Mediterranean mussel</name>
    <dbReference type="NCBI Taxonomy" id="29158"/>
    <lineage>
        <taxon>Eukaryota</taxon>
        <taxon>Metazoa</taxon>
        <taxon>Spiralia</taxon>
        <taxon>Lophotrochozoa</taxon>
        <taxon>Mollusca</taxon>
        <taxon>Bivalvia</taxon>
        <taxon>Autobranchia</taxon>
        <taxon>Pteriomorphia</taxon>
        <taxon>Mytilida</taxon>
        <taxon>Mytiloidea</taxon>
        <taxon>Mytilidae</taxon>
        <taxon>Mytilinae</taxon>
        <taxon>Mytilus</taxon>
    </lineage>
</organism>
<dbReference type="Proteomes" id="UP000596742">
    <property type="component" value="Unassembled WGS sequence"/>
</dbReference>